<feature type="compositionally biased region" description="Low complexity" evidence="1">
    <location>
        <begin position="38"/>
        <end position="52"/>
    </location>
</feature>
<sequence length="64" mass="6731">MKLSLDALKERAQGIASEELMGQITGGLLPECHNGSCTPKETPTTIKDTTPTVGSDGTLYLPRG</sequence>
<evidence type="ECO:0000256" key="1">
    <source>
        <dbReference type="SAM" id="MobiDB-lite"/>
    </source>
</evidence>
<dbReference type="Proteomes" id="UP000184260">
    <property type="component" value="Unassembled WGS sequence"/>
</dbReference>
<dbReference type="EMBL" id="FRBU01000063">
    <property type="protein sequence ID" value="SHM73574.1"/>
    <property type="molecule type" value="Genomic_DNA"/>
</dbReference>
<reference evidence="3" key="1">
    <citation type="submission" date="2016-11" db="EMBL/GenBank/DDBJ databases">
        <authorList>
            <person name="Varghese N."/>
            <person name="Submissions S."/>
        </authorList>
    </citation>
    <scope>NUCLEOTIDE SEQUENCE [LARGE SCALE GENOMIC DNA]</scope>
    <source>
        <strain evidence="3">DSM 3661</strain>
    </source>
</reference>
<gene>
    <name evidence="2" type="ORF">SAMN05443669_106310</name>
</gene>
<dbReference type="AlphaFoldDB" id="A0A1M7L855"/>
<accession>A0A1M7L855</accession>
<name>A0A1M7L855_9FLAO</name>
<organism evidence="2 3">
    <name type="scientific">Flavobacterium xanthum</name>
    <dbReference type="NCBI Taxonomy" id="69322"/>
    <lineage>
        <taxon>Bacteria</taxon>
        <taxon>Pseudomonadati</taxon>
        <taxon>Bacteroidota</taxon>
        <taxon>Flavobacteriia</taxon>
        <taxon>Flavobacteriales</taxon>
        <taxon>Flavobacteriaceae</taxon>
        <taxon>Flavobacterium</taxon>
    </lineage>
</organism>
<evidence type="ECO:0000313" key="2">
    <source>
        <dbReference type="EMBL" id="SHM73574.1"/>
    </source>
</evidence>
<dbReference type="OrthoDB" id="1454484at2"/>
<dbReference type="RefSeq" id="WP_073355630.1">
    <property type="nucleotide sequence ID" value="NZ_FRBU01000063.1"/>
</dbReference>
<dbReference type="STRING" id="69322.SAMN05443669_106310"/>
<keyword evidence="3" id="KW-1185">Reference proteome</keyword>
<evidence type="ECO:0000313" key="3">
    <source>
        <dbReference type="Proteomes" id="UP000184260"/>
    </source>
</evidence>
<protein>
    <submittedName>
        <fullName evidence="2">Uncharacterized protein</fullName>
    </submittedName>
</protein>
<feature type="region of interest" description="Disordered" evidence="1">
    <location>
        <begin position="36"/>
        <end position="64"/>
    </location>
</feature>
<proteinExistence type="predicted"/>